<reference evidence="1 2" key="1">
    <citation type="journal article" date="2018" name="Arch. Virol.">
        <title>Genomic characterization of the novel Ralstonia phage RPSC1.</title>
        <authorList>
            <person name="Liao M."/>
        </authorList>
    </citation>
    <scope>NUCLEOTIDE SEQUENCE [LARGE SCALE GENOMIC DNA]</scope>
</reference>
<gene>
    <name evidence="1" type="ORF">RPSC1_23</name>
</gene>
<accession>A0A2Z2U7W7</accession>
<dbReference type="EMBL" id="MF893341">
    <property type="protein sequence ID" value="ATN92954.1"/>
    <property type="molecule type" value="Genomic_DNA"/>
</dbReference>
<evidence type="ECO:0000313" key="2">
    <source>
        <dbReference type="Proteomes" id="UP000258840"/>
    </source>
</evidence>
<organism evidence="1 2">
    <name type="scientific">Ralstonia phage RPSC1</name>
    <dbReference type="NCBI Taxonomy" id="2041351"/>
    <lineage>
        <taxon>Viruses</taxon>
        <taxon>Duplodnaviria</taxon>
        <taxon>Heunggongvirae</taxon>
        <taxon>Uroviricota</taxon>
        <taxon>Caudoviricetes</taxon>
        <taxon>Autographivirales</taxon>
        <taxon>Autotranscriptaviridae</taxon>
        <taxon>Stompelvirus</taxon>
        <taxon>Stompelvirus RPSC1</taxon>
    </lineage>
</organism>
<dbReference type="Proteomes" id="UP000258840">
    <property type="component" value="Segment"/>
</dbReference>
<sequence length="84" mass="9752">MSNYLKPCSTCKFSEGESHTGLRCIKDPNYDPAPIYSPIVGWKRPVLHKLQCEDRRLACQGAWHEDSLWTRLKKYIATQMRCGH</sequence>
<proteinExistence type="predicted"/>
<name>A0A2Z2U7W7_9CAUD</name>
<protein>
    <submittedName>
        <fullName evidence="1">Uncharacterized protein</fullName>
    </submittedName>
</protein>
<evidence type="ECO:0000313" key="1">
    <source>
        <dbReference type="EMBL" id="ATN92954.1"/>
    </source>
</evidence>
<keyword evidence="2" id="KW-1185">Reference proteome</keyword>